<dbReference type="KEGG" id="gpi:GPICK_09075"/>
<dbReference type="GO" id="GO:0016810">
    <property type="term" value="F:hydrolase activity, acting on carbon-nitrogen (but not peptide) bonds"/>
    <property type="evidence" value="ECO:0007669"/>
    <property type="project" value="InterPro"/>
</dbReference>
<evidence type="ECO:0000259" key="3">
    <source>
        <dbReference type="PROSITE" id="PS51677"/>
    </source>
</evidence>
<dbReference type="PANTHER" id="PTHR34216:SF3">
    <property type="entry name" value="POLY-BETA-1,6-N-ACETYL-D-GLUCOSAMINE N-DEACETYLASE"/>
    <property type="match status" value="1"/>
</dbReference>
<dbReference type="SUPFAM" id="SSF88713">
    <property type="entry name" value="Glycoside hydrolase/deacetylase"/>
    <property type="match status" value="1"/>
</dbReference>
<protein>
    <recommendedName>
        <fullName evidence="3">NodB homology domain-containing protein</fullName>
    </recommendedName>
</protein>
<dbReference type="PANTHER" id="PTHR34216">
    <property type="match status" value="1"/>
</dbReference>
<keyword evidence="2" id="KW-0732">Signal</keyword>
<dbReference type="EMBL" id="CP009788">
    <property type="protein sequence ID" value="AJE03481.1"/>
    <property type="molecule type" value="Genomic_DNA"/>
</dbReference>
<name>A0A0B5BHH0_9BACT</name>
<feature type="domain" description="NodB homology" evidence="3">
    <location>
        <begin position="80"/>
        <end position="335"/>
    </location>
</feature>
<gene>
    <name evidence="4" type="ORF">GPICK_09075</name>
</gene>
<evidence type="ECO:0000313" key="4">
    <source>
        <dbReference type="EMBL" id="AJE03481.1"/>
    </source>
</evidence>
<keyword evidence="5" id="KW-1185">Reference proteome</keyword>
<dbReference type="GO" id="GO:0005576">
    <property type="term" value="C:extracellular region"/>
    <property type="evidence" value="ECO:0007669"/>
    <property type="project" value="UniProtKB-SubCell"/>
</dbReference>
<sequence>MGTVIRNILGNALYAAFSRDASLPVAVISYHDISDGEGFSSWLRVNEGAFDKQISLLKDVVNFITPADLFDPDRLSRNRLNLLLTFDDGYSSTYRFAYPVIRKLQVPALFFISTWNMQTGQPFWFDIIISYIQEARIEALDLSHLGLGNYHFSSRADCERWDDIQTLLEDIKCHTVRDDIDFAEAVAQWLTRAFSPCTDARSCLPISPEQIAEMHRSGLCYFGSHSHRHRILTTLPDEALADDLRTSRKILEEVTGDAVIHVSYPNGNCDERVKRISREAGYRFGFTTSFGRVSSCTDVMGIPRLLVGGYDSHNGLIWRLLRGASRQSPRRCAKP</sequence>
<dbReference type="STRING" id="345632.GPICK_09075"/>
<dbReference type="InterPro" id="IPR002509">
    <property type="entry name" value="NODB_dom"/>
</dbReference>
<dbReference type="PROSITE" id="PS51677">
    <property type="entry name" value="NODB"/>
    <property type="match status" value="1"/>
</dbReference>
<dbReference type="Proteomes" id="UP000057609">
    <property type="component" value="Chromosome"/>
</dbReference>
<proteinExistence type="predicted"/>
<dbReference type="CDD" id="cd10918">
    <property type="entry name" value="CE4_NodB_like_5s_6s"/>
    <property type="match status" value="1"/>
</dbReference>
<dbReference type="Gene3D" id="3.20.20.370">
    <property type="entry name" value="Glycoside hydrolase/deacetylase"/>
    <property type="match status" value="1"/>
</dbReference>
<dbReference type="HOGENOM" id="CLU_030024_1_2_7"/>
<reference evidence="4 5" key="1">
    <citation type="journal article" date="2015" name="Genome Announc.">
        <title>Complete Genome of Geobacter pickeringii G13T, a Metal-Reducing Isolate from Sedimentary Kaolin Deposits.</title>
        <authorList>
            <person name="Badalamenti J.P."/>
            <person name="Bond D.R."/>
        </authorList>
    </citation>
    <scope>NUCLEOTIDE SEQUENCE [LARGE SCALE GENOMIC DNA]</scope>
    <source>
        <strain evidence="4 5">G13</strain>
    </source>
</reference>
<dbReference type="AlphaFoldDB" id="A0A0B5BHH0"/>
<dbReference type="RefSeq" id="WP_039742436.1">
    <property type="nucleotide sequence ID" value="NZ_CP009788.1"/>
</dbReference>
<dbReference type="GO" id="GO:0005975">
    <property type="term" value="P:carbohydrate metabolic process"/>
    <property type="evidence" value="ECO:0007669"/>
    <property type="project" value="InterPro"/>
</dbReference>
<dbReference type="InterPro" id="IPR011330">
    <property type="entry name" value="Glyco_hydro/deAcase_b/a-brl"/>
</dbReference>
<dbReference type="InterPro" id="IPR051398">
    <property type="entry name" value="Polysacch_Deacetylase"/>
</dbReference>
<evidence type="ECO:0000313" key="5">
    <source>
        <dbReference type="Proteomes" id="UP000057609"/>
    </source>
</evidence>
<dbReference type="Pfam" id="PF01522">
    <property type="entry name" value="Polysacc_deac_1"/>
    <property type="match status" value="1"/>
</dbReference>
<organism evidence="4 5">
    <name type="scientific">Geobacter pickeringii</name>
    <dbReference type="NCBI Taxonomy" id="345632"/>
    <lineage>
        <taxon>Bacteria</taxon>
        <taxon>Pseudomonadati</taxon>
        <taxon>Thermodesulfobacteriota</taxon>
        <taxon>Desulfuromonadia</taxon>
        <taxon>Geobacterales</taxon>
        <taxon>Geobacteraceae</taxon>
        <taxon>Geobacter</taxon>
    </lineage>
</organism>
<evidence type="ECO:0000256" key="1">
    <source>
        <dbReference type="ARBA" id="ARBA00004613"/>
    </source>
</evidence>
<evidence type="ECO:0000256" key="2">
    <source>
        <dbReference type="ARBA" id="ARBA00022729"/>
    </source>
</evidence>
<dbReference type="OrthoDB" id="9776235at2"/>
<comment type="subcellular location">
    <subcellularLocation>
        <location evidence="1">Secreted</location>
    </subcellularLocation>
</comment>
<accession>A0A0B5BHH0</accession>